<accession>A0A7W6DQ26</accession>
<name>A0A7W6DQ26_9RHOB</name>
<dbReference type="AlphaFoldDB" id="A0A7W6DQ26"/>
<comment type="caution">
    <text evidence="2">The sequence shown here is derived from an EMBL/GenBank/DDBJ whole genome shotgun (WGS) entry which is preliminary data.</text>
</comment>
<dbReference type="Proteomes" id="UP000541426">
    <property type="component" value="Unassembled WGS sequence"/>
</dbReference>
<evidence type="ECO:0000313" key="3">
    <source>
        <dbReference type="Proteomes" id="UP000541426"/>
    </source>
</evidence>
<organism evidence="2 3">
    <name type="scientific">Sagittula marina</name>
    <dbReference type="NCBI Taxonomy" id="943940"/>
    <lineage>
        <taxon>Bacteria</taxon>
        <taxon>Pseudomonadati</taxon>
        <taxon>Pseudomonadota</taxon>
        <taxon>Alphaproteobacteria</taxon>
        <taxon>Rhodobacterales</taxon>
        <taxon>Roseobacteraceae</taxon>
        <taxon>Sagittula</taxon>
    </lineage>
</organism>
<feature type="region of interest" description="Disordered" evidence="1">
    <location>
        <begin position="31"/>
        <end position="66"/>
    </location>
</feature>
<feature type="region of interest" description="Disordered" evidence="1">
    <location>
        <begin position="71"/>
        <end position="90"/>
    </location>
</feature>
<evidence type="ECO:0000256" key="1">
    <source>
        <dbReference type="SAM" id="MobiDB-lite"/>
    </source>
</evidence>
<keyword evidence="3" id="KW-1185">Reference proteome</keyword>
<feature type="compositionally biased region" description="Basic and acidic residues" evidence="1">
    <location>
        <begin position="57"/>
        <end position="66"/>
    </location>
</feature>
<sequence>MFPESLDSQGQHFAKVPKWIKSDCLIAREASGEYSSGREVSTRMRRQMTRDGLSCFPEERAPDGRERLVTERLDHGTSSDGSPPANGQHRHWALLARKYTHPGG</sequence>
<evidence type="ECO:0000313" key="2">
    <source>
        <dbReference type="EMBL" id="MBB3986709.1"/>
    </source>
</evidence>
<reference evidence="2 3" key="1">
    <citation type="submission" date="2020-08" db="EMBL/GenBank/DDBJ databases">
        <title>Genomic Encyclopedia of Type Strains, Phase IV (KMG-IV): sequencing the most valuable type-strain genomes for metagenomic binning, comparative biology and taxonomic classification.</title>
        <authorList>
            <person name="Goeker M."/>
        </authorList>
    </citation>
    <scope>NUCLEOTIDE SEQUENCE [LARGE SCALE GENOMIC DNA]</scope>
    <source>
        <strain evidence="2 3">DSM 102235</strain>
    </source>
</reference>
<dbReference type="EMBL" id="JACIEJ010000007">
    <property type="protein sequence ID" value="MBB3986709.1"/>
    <property type="molecule type" value="Genomic_DNA"/>
</dbReference>
<protein>
    <submittedName>
        <fullName evidence="2">Uncharacterized protein</fullName>
    </submittedName>
</protein>
<gene>
    <name evidence="2" type="ORF">GGQ68_003052</name>
</gene>
<proteinExistence type="predicted"/>